<dbReference type="Gene3D" id="3.40.1380.10">
    <property type="match status" value="1"/>
</dbReference>
<dbReference type="GO" id="GO:0046933">
    <property type="term" value="F:proton-transporting ATP synthase activity, rotational mechanism"/>
    <property type="evidence" value="ECO:0007669"/>
    <property type="project" value="InterPro"/>
</dbReference>
<keyword evidence="6" id="KW-0472">Membrane</keyword>
<evidence type="ECO:0000256" key="4">
    <source>
        <dbReference type="ARBA" id="ARBA00022781"/>
    </source>
</evidence>
<name>A0A6J6BB97_9ZZZZ</name>
<keyword evidence="8" id="KW-0066">ATP synthesis</keyword>
<evidence type="ECO:0000256" key="6">
    <source>
        <dbReference type="ARBA" id="ARBA00023136"/>
    </source>
</evidence>
<dbReference type="AlphaFoldDB" id="A0A6J6BB97"/>
<keyword evidence="3" id="KW-0813">Transport</keyword>
<dbReference type="PANTHER" id="PTHR11693">
    <property type="entry name" value="ATP SYNTHASE GAMMA CHAIN"/>
    <property type="match status" value="1"/>
</dbReference>
<dbReference type="SUPFAM" id="SSF52943">
    <property type="entry name" value="ATP synthase (F1-ATPase), gamma subunit"/>
    <property type="match status" value="1"/>
</dbReference>
<keyword evidence="7" id="KW-0139">CF(1)</keyword>
<sequence length="305" mass="32627">MGAQLRVYRRRIRSVRATKKITRAMELIAASRIVKAQGRVDAARPYALELRRAVSAAASQTASIDHPLLVSGVESKRAAMLIVTSDRGLAGAYSTNALKEAEALSRLLVEEGGQEVVNYLFGRKALGFYSFRNRPIAGSWTGQTDAPTYEQAREIADALLAAYNTDASEGGVDEIHVVYTRFINMGVQEAAVLRVLPLEVVSASAADAPTGAIALYDFEPSAEVVLDALLPQYVAQLIYSCLLESAASEHAARRRAMKSATDNAEELIKSLVRAANAARQAEITQEISEIVGGADALSDATAGSE</sequence>
<dbReference type="EMBL" id="CAEZSO010000014">
    <property type="protein sequence ID" value="CAB4535927.1"/>
    <property type="molecule type" value="Genomic_DNA"/>
</dbReference>
<dbReference type="HAMAP" id="MF_00815">
    <property type="entry name" value="ATP_synth_gamma_bact"/>
    <property type="match status" value="1"/>
</dbReference>
<gene>
    <name evidence="9" type="ORF">UFOPK1446_00138</name>
    <name evidence="10" type="ORF">UFOPK2938_00447</name>
</gene>
<evidence type="ECO:0000256" key="5">
    <source>
        <dbReference type="ARBA" id="ARBA00023065"/>
    </source>
</evidence>
<comment type="subcellular location">
    <subcellularLocation>
        <location evidence="1">Membrane</location>
        <topology evidence="1">Peripheral membrane protein</topology>
    </subcellularLocation>
</comment>
<dbReference type="GO" id="GO:0045259">
    <property type="term" value="C:proton-transporting ATP synthase complex"/>
    <property type="evidence" value="ECO:0007669"/>
    <property type="project" value="UniProtKB-KW"/>
</dbReference>
<evidence type="ECO:0000256" key="8">
    <source>
        <dbReference type="ARBA" id="ARBA00023310"/>
    </source>
</evidence>
<proteinExistence type="inferred from homology"/>
<dbReference type="NCBIfam" id="NF004145">
    <property type="entry name" value="PRK05621.1-2"/>
    <property type="match status" value="1"/>
</dbReference>
<comment type="similarity">
    <text evidence="2">Belongs to the ATPase gamma chain family.</text>
</comment>
<evidence type="ECO:0000256" key="7">
    <source>
        <dbReference type="ARBA" id="ARBA00023196"/>
    </source>
</evidence>
<keyword evidence="4" id="KW-0375">Hydrogen ion transport</keyword>
<dbReference type="NCBIfam" id="TIGR01146">
    <property type="entry name" value="ATPsyn_F1gamma"/>
    <property type="match status" value="1"/>
</dbReference>
<dbReference type="Pfam" id="PF00231">
    <property type="entry name" value="ATP-synt"/>
    <property type="match status" value="1"/>
</dbReference>
<organism evidence="9">
    <name type="scientific">freshwater metagenome</name>
    <dbReference type="NCBI Taxonomy" id="449393"/>
    <lineage>
        <taxon>unclassified sequences</taxon>
        <taxon>metagenomes</taxon>
        <taxon>ecological metagenomes</taxon>
    </lineage>
</organism>
<evidence type="ECO:0000256" key="1">
    <source>
        <dbReference type="ARBA" id="ARBA00004170"/>
    </source>
</evidence>
<dbReference type="PANTHER" id="PTHR11693:SF22">
    <property type="entry name" value="ATP SYNTHASE SUBUNIT GAMMA, MITOCHONDRIAL"/>
    <property type="match status" value="1"/>
</dbReference>
<dbReference type="InterPro" id="IPR023632">
    <property type="entry name" value="ATP_synth_F1_gsu_CS"/>
</dbReference>
<dbReference type="CDD" id="cd12151">
    <property type="entry name" value="F1-ATPase_gamma"/>
    <property type="match status" value="1"/>
</dbReference>
<accession>A0A6J6BB97</accession>
<dbReference type="InterPro" id="IPR035968">
    <property type="entry name" value="ATP_synth_F1_ATPase_gsu"/>
</dbReference>
<reference evidence="9" key="1">
    <citation type="submission" date="2020-05" db="EMBL/GenBank/DDBJ databases">
        <authorList>
            <person name="Chiriac C."/>
            <person name="Salcher M."/>
            <person name="Ghai R."/>
            <person name="Kavagutti S V."/>
        </authorList>
    </citation>
    <scope>NUCLEOTIDE SEQUENCE</scope>
</reference>
<protein>
    <submittedName>
        <fullName evidence="9">Unannotated protein</fullName>
    </submittedName>
</protein>
<dbReference type="EMBL" id="CAEZZX010000067">
    <property type="protein sequence ID" value="CAB4776508.1"/>
    <property type="molecule type" value="Genomic_DNA"/>
</dbReference>
<dbReference type="PROSITE" id="PS00153">
    <property type="entry name" value="ATPASE_GAMMA"/>
    <property type="match status" value="1"/>
</dbReference>
<evidence type="ECO:0000313" key="9">
    <source>
        <dbReference type="EMBL" id="CAB4535927.1"/>
    </source>
</evidence>
<evidence type="ECO:0000256" key="2">
    <source>
        <dbReference type="ARBA" id="ARBA00007681"/>
    </source>
</evidence>
<dbReference type="InterPro" id="IPR000131">
    <property type="entry name" value="ATP_synth_F1_gsu"/>
</dbReference>
<dbReference type="Gene3D" id="1.10.287.80">
    <property type="entry name" value="ATP synthase, gamma subunit, helix hairpin domain"/>
    <property type="match status" value="1"/>
</dbReference>
<evidence type="ECO:0000256" key="3">
    <source>
        <dbReference type="ARBA" id="ARBA00022448"/>
    </source>
</evidence>
<keyword evidence="5" id="KW-0406">Ion transport</keyword>
<evidence type="ECO:0000313" key="10">
    <source>
        <dbReference type="EMBL" id="CAB4776508.1"/>
    </source>
</evidence>
<dbReference type="PRINTS" id="PR00126">
    <property type="entry name" value="ATPASEGAMMA"/>
</dbReference>